<dbReference type="RefSeq" id="WP_074604259.1">
    <property type="nucleotide sequence ID" value="NZ_FNGY01000001.1"/>
</dbReference>
<proteinExistence type="predicted"/>
<evidence type="ECO:0000313" key="2">
    <source>
        <dbReference type="Proteomes" id="UP000183200"/>
    </source>
</evidence>
<dbReference type="InterPro" id="IPR015943">
    <property type="entry name" value="WD40/YVTN_repeat-like_dom_sf"/>
</dbReference>
<dbReference type="PANTHER" id="PTHR35340:SF5">
    <property type="entry name" value="ASST-DOMAIN-CONTAINING PROTEIN"/>
    <property type="match status" value="1"/>
</dbReference>
<dbReference type="Proteomes" id="UP000183200">
    <property type="component" value="Unassembled WGS sequence"/>
</dbReference>
<evidence type="ECO:0000313" key="1">
    <source>
        <dbReference type="EMBL" id="SDL37993.1"/>
    </source>
</evidence>
<accession>A0A1G9JLT3</accession>
<protein>
    <submittedName>
        <fullName evidence="1">Arylsulfotransferase (ASST)</fullName>
    </submittedName>
</protein>
<dbReference type="OrthoDB" id="304912at2"/>
<dbReference type="InterPro" id="IPR053143">
    <property type="entry name" value="Arylsulfate_ST"/>
</dbReference>
<name>A0A1G9JLT3_9SPHI</name>
<dbReference type="SUPFAM" id="SSF101898">
    <property type="entry name" value="NHL repeat"/>
    <property type="match status" value="1"/>
</dbReference>
<dbReference type="Gene3D" id="2.60.40.380">
    <property type="entry name" value="Purple acid phosphatase-like, N-terminal"/>
    <property type="match status" value="1"/>
</dbReference>
<dbReference type="InterPro" id="IPR010262">
    <property type="entry name" value="Arylsulfotransferase_bact"/>
</dbReference>
<dbReference type="GO" id="GO:0004062">
    <property type="term" value="F:aryl sulfotransferase activity"/>
    <property type="evidence" value="ECO:0007669"/>
    <property type="project" value="InterPro"/>
</dbReference>
<dbReference type="Pfam" id="PF05935">
    <property type="entry name" value="Arylsulfotrans"/>
    <property type="match status" value="1"/>
</dbReference>
<dbReference type="Gene3D" id="2.130.10.10">
    <property type="entry name" value="YVTN repeat-like/Quinoprotein amine dehydrogenase"/>
    <property type="match status" value="1"/>
</dbReference>
<keyword evidence="1" id="KW-0808">Transferase</keyword>
<dbReference type="GO" id="GO:0046872">
    <property type="term" value="F:metal ion binding"/>
    <property type="evidence" value="ECO:0007669"/>
    <property type="project" value="InterPro"/>
</dbReference>
<dbReference type="GO" id="GO:0003993">
    <property type="term" value="F:acid phosphatase activity"/>
    <property type="evidence" value="ECO:0007669"/>
    <property type="project" value="InterPro"/>
</dbReference>
<dbReference type="InterPro" id="IPR008963">
    <property type="entry name" value="Purple_acid_Pase-like_N"/>
</dbReference>
<dbReference type="SUPFAM" id="SSF49363">
    <property type="entry name" value="Purple acid phosphatase, N-terminal domain"/>
    <property type="match status" value="1"/>
</dbReference>
<organism evidence="1 2">
    <name type="scientific">Pedobacter steynii</name>
    <dbReference type="NCBI Taxonomy" id="430522"/>
    <lineage>
        <taxon>Bacteria</taxon>
        <taxon>Pseudomonadati</taxon>
        <taxon>Bacteroidota</taxon>
        <taxon>Sphingobacteriia</taxon>
        <taxon>Sphingobacteriales</taxon>
        <taxon>Sphingobacteriaceae</taxon>
        <taxon>Pedobacter</taxon>
    </lineage>
</organism>
<keyword evidence="2" id="KW-1185">Reference proteome</keyword>
<dbReference type="EMBL" id="FNGY01000001">
    <property type="protein sequence ID" value="SDL37993.1"/>
    <property type="molecule type" value="Genomic_DNA"/>
</dbReference>
<sequence>MFSKINQSRLFFIGLIIVGTCITACVGAGFGTFKNISLTETGDGNALRVVVNFACAKQQDAYVEYWMKGQKDKLSTSPVSTQKTDFKIVLTNLKFNTDYQYRLVSGSNGVRFQSDVYSFRTKDIPDGLLGLYHVGDKNLQYLPAEFKEGSMMVYNRETPGFIGMIDYKGDLRWYHKLKNTGVKVAHFTQNKTILSILAPMDYPTSYGNEILELSLAGDTIFYLKKGEKDFRQTIHHEILLNARNQYVTLSANERVVDLRTVGGKAADTVKGDGILVLDKSGKRIWSWSVFDALDPLKDKNILKEAKDWMHANSLFIDADGNYIISFYNNGQIWKVNAANKKVMWKFGNGGDFGLPRNVGFDQGHAVHRNSQHHLMLFDNGTSKKQSQVLVFSLNEVSKQASLQWRTQLPEGIFTDRMGSAYLINDSTVLTCVSKQNQVLLTNRKGEVLWSMRCANTPYRVEFVPFSKSKPYIGEF</sequence>
<dbReference type="AlphaFoldDB" id="A0A1G9JLT3"/>
<gene>
    <name evidence="1" type="ORF">SAMN05421820_101295</name>
</gene>
<dbReference type="PANTHER" id="PTHR35340">
    <property type="entry name" value="PQQ ENZYME REPEAT PROTEIN-RELATED"/>
    <property type="match status" value="1"/>
</dbReference>
<reference evidence="2" key="1">
    <citation type="submission" date="2016-10" db="EMBL/GenBank/DDBJ databases">
        <authorList>
            <person name="Varghese N."/>
            <person name="Submissions S."/>
        </authorList>
    </citation>
    <scope>NUCLEOTIDE SEQUENCE [LARGE SCALE GENOMIC DNA]</scope>
    <source>
        <strain evidence="2">DSM 19110</strain>
    </source>
</reference>